<dbReference type="Proteomes" id="UP001148184">
    <property type="component" value="Unassembled WGS sequence"/>
</dbReference>
<accession>A0ABT5P802</accession>
<proteinExistence type="predicted"/>
<dbReference type="RefSeq" id="WP_273893164.1">
    <property type="nucleotide sequence ID" value="NZ_JAMDGU010000011.1"/>
</dbReference>
<keyword evidence="2" id="KW-1185">Reference proteome</keyword>
<comment type="caution">
    <text evidence="1">The sequence shown here is derived from an EMBL/GenBank/DDBJ whole genome shotgun (WGS) entry which is preliminary data.</text>
</comment>
<organism evidence="1 2">
    <name type="scientific">Pseudomonas rubra</name>
    <dbReference type="NCBI Taxonomy" id="2942627"/>
    <lineage>
        <taxon>Bacteria</taxon>
        <taxon>Pseudomonadati</taxon>
        <taxon>Pseudomonadota</taxon>
        <taxon>Gammaproteobacteria</taxon>
        <taxon>Pseudomonadales</taxon>
        <taxon>Pseudomonadaceae</taxon>
        <taxon>Pseudomonas</taxon>
    </lineage>
</organism>
<evidence type="ECO:0000313" key="1">
    <source>
        <dbReference type="EMBL" id="MDD1014431.1"/>
    </source>
</evidence>
<name>A0ABT5P802_9PSED</name>
<gene>
    <name evidence="1" type="ORF">M5G17_12185</name>
</gene>
<dbReference type="EMBL" id="JAMDGZ010000022">
    <property type="protein sequence ID" value="MDD1014431.1"/>
    <property type="molecule type" value="Genomic_DNA"/>
</dbReference>
<reference evidence="1 2" key="1">
    <citation type="submission" date="2022-05" db="EMBL/GenBank/DDBJ databases">
        <title>Novel Pseudomonas spp. Isolated from a Rainbow Trout Aquaculture Facility.</title>
        <authorList>
            <person name="Testerman T."/>
            <person name="Graf J."/>
        </authorList>
    </citation>
    <scope>NUCLEOTIDE SEQUENCE [LARGE SCALE GENOMIC DNA]</scope>
    <source>
        <strain evidence="1 2">ID1025</strain>
    </source>
</reference>
<evidence type="ECO:0000313" key="2">
    <source>
        <dbReference type="Proteomes" id="UP001148184"/>
    </source>
</evidence>
<sequence length="251" mass="27486">MMQEDALNIGGLAIHPTHTKSSSIREYLKGLSIFDGYAFEIDAALNIMEHCRHWLPEEIGAQLSNAALQHNDAIYQVVSYYGAEHLAARFRSDTGVETATDVQAIAAFALANAIRALCGLADHLQGADGQEIPALEYYQMHLECIDECVPGASAWLDPDENEACCKIGDLASAASKQVDNKIDGILSGITRRKELANRDLAITKKALDLYFAGTPFRNLNSKLRAWQHRETGKSLSKVQMGEILKRAGLSL</sequence>
<protein>
    <submittedName>
        <fullName evidence="1">Uncharacterized protein</fullName>
    </submittedName>
</protein>